<dbReference type="PANTHER" id="PTHR31722:SF62">
    <property type="entry name" value="EMB|CAB62433.1"/>
    <property type="match status" value="1"/>
</dbReference>
<dbReference type="AlphaFoldDB" id="A0AAV3QYU0"/>
<accession>A0AAV3QYU0</accession>
<feature type="compositionally biased region" description="Basic and acidic residues" evidence="1">
    <location>
        <begin position="1"/>
        <end position="10"/>
    </location>
</feature>
<feature type="region of interest" description="Disordered" evidence="1">
    <location>
        <begin position="135"/>
        <end position="170"/>
    </location>
</feature>
<sequence length="170" mass="19138">MYNQNNEHKGPGAPLPMSPRISFSNDIVESSNSSSNTHHHNLHQQIMRMAYRDAPVSSDFEFSVSNYSMMSADELFSQGKLLPFKETNQMQKGTTTTLRDELLAGENDEDGDFSMKPPKISTRWRGLLGLKKSNLGSKKVDKSERSSSAVYEDVPKNSQDPNPTDSEFRF</sequence>
<name>A0AAV3QYU0_LITER</name>
<protein>
    <submittedName>
        <fullName evidence="2">Uncharacterized protein</fullName>
    </submittedName>
</protein>
<feature type="compositionally biased region" description="Low complexity" evidence="1">
    <location>
        <begin position="22"/>
        <end position="36"/>
    </location>
</feature>
<evidence type="ECO:0000256" key="1">
    <source>
        <dbReference type="SAM" id="MobiDB-lite"/>
    </source>
</evidence>
<dbReference type="Proteomes" id="UP001454036">
    <property type="component" value="Unassembled WGS sequence"/>
</dbReference>
<organism evidence="2 3">
    <name type="scientific">Lithospermum erythrorhizon</name>
    <name type="common">Purple gromwell</name>
    <name type="synonym">Lithospermum officinale var. erythrorhizon</name>
    <dbReference type="NCBI Taxonomy" id="34254"/>
    <lineage>
        <taxon>Eukaryota</taxon>
        <taxon>Viridiplantae</taxon>
        <taxon>Streptophyta</taxon>
        <taxon>Embryophyta</taxon>
        <taxon>Tracheophyta</taxon>
        <taxon>Spermatophyta</taxon>
        <taxon>Magnoliopsida</taxon>
        <taxon>eudicotyledons</taxon>
        <taxon>Gunneridae</taxon>
        <taxon>Pentapetalae</taxon>
        <taxon>asterids</taxon>
        <taxon>lamiids</taxon>
        <taxon>Boraginales</taxon>
        <taxon>Boraginaceae</taxon>
        <taxon>Boraginoideae</taxon>
        <taxon>Lithospermeae</taxon>
        <taxon>Lithospermum</taxon>
    </lineage>
</organism>
<feature type="region of interest" description="Disordered" evidence="1">
    <location>
        <begin position="87"/>
        <end position="119"/>
    </location>
</feature>
<feature type="compositionally biased region" description="Polar residues" evidence="1">
    <location>
        <begin position="87"/>
        <end position="97"/>
    </location>
</feature>
<feature type="compositionally biased region" description="Polar residues" evidence="1">
    <location>
        <begin position="156"/>
        <end position="170"/>
    </location>
</feature>
<dbReference type="PANTHER" id="PTHR31722">
    <property type="entry name" value="OS06G0675200 PROTEIN"/>
    <property type="match status" value="1"/>
</dbReference>
<reference evidence="2 3" key="1">
    <citation type="submission" date="2024-01" db="EMBL/GenBank/DDBJ databases">
        <title>The complete chloroplast genome sequence of Lithospermum erythrorhizon: insights into the phylogenetic relationship among Boraginaceae species and the maternal lineages of purple gromwells.</title>
        <authorList>
            <person name="Okada T."/>
            <person name="Watanabe K."/>
        </authorList>
    </citation>
    <scope>NUCLEOTIDE SEQUENCE [LARGE SCALE GENOMIC DNA]</scope>
</reference>
<evidence type="ECO:0000313" key="2">
    <source>
        <dbReference type="EMBL" id="GAA0168833.1"/>
    </source>
</evidence>
<comment type="caution">
    <text evidence="2">The sequence shown here is derived from an EMBL/GenBank/DDBJ whole genome shotgun (WGS) entry which is preliminary data.</text>
</comment>
<proteinExistence type="predicted"/>
<feature type="region of interest" description="Disordered" evidence="1">
    <location>
        <begin position="1"/>
        <end position="41"/>
    </location>
</feature>
<evidence type="ECO:0000313" key="3">
    <source>
        <dbReference type="Proteomes" id="UP001454036"/>
    </source>
</evidence>
<keyword evidence="3" id="KW-1185">Reference proteome</keyword>
<dbReference type="EMBL" id="BAABME010006609">
    <property type="protein sequence ID" value="GAA0168833.1"/>
    <property type="molecule type" value="Genomic_DNA"/>
</dbReference>
<gene>
    <name evidence="2" type="ORF">LIER_23459</name>
</gene>